<dbReference type="Pfam" id="PF13966">
    <property type="entry name" value="zf-RVT"/>
    <property type="match status" value="1"/>
</dbReference>
<dbReference type="EMBL" id="CAMGYJ010000006">
    <property type="protein sequence ID" value="CAI0429938.1"/>
    <property type="molecule type" value="Genomic_DNA"/>
</dbReference>
<dbReference type="InterPro" id="IPR012337">
    <property type="entry name" value="RNaseH-like_sf"/>
</dbReference>
<organism evidence="2 3">
    <name type="scientific">Linum tenue</name>
    <dbReference type="NCBI Taxonomy" id="586396"/>
    <lineage>
        <taxon>Eukaryota</taxon>
        <taxon>Viridiplantae</taxon>
        <taxon>Streptophyta</taxon>
        <taxon>Embryophyta</taxon>
        <taxon>Tracheophyta</taxon>
        <taxon>Spermatophyta</taxon>
        <taxon>Magnoliopsida</taxon>
        <taxon>eudicotyledons</taxon>
        <taxon>Gunneridae</taxon>
        <taxon>Pentapetalae</taxon>
        <taxon>rosids</taxon>
        <taxon>fabids</taxon>
        <taxon>Malpighiales</taxon>
        <taxon>Linaceae</taxon>
        <taxon>Linum</taxon>
    </lineage>
</organism>
<dbReference type="InterPro" id="IPR036397">
    <property type="entry name" value="RNaseH_sf"/>
</dbReference>
<keyword evidence="3" id="KW-1185">Reference proteome</keyword>
<dbReference type="PANTHER" id="PTHR47723:SF13">
    <property type="entry name" value="PUTATIVE-RELATED"/>
    <property type="match status" value="1"/>
</dbReference>
<dbReference type="InterPro" id="IPR026960">
    <property type="entry name" value="RVT-Znf"/>
</dbReference>
<dbReference type="GO" id="GO:0004523">
    <property type="term" value="F:RNA-DNA hybrid ribonuclease activity"/>
    <property type="evidence" value="ECO:0007669"/>
    <property type="project" value="InterPro"/>
</dbReference>
<dbReference type="Gene3D" id="3.30.420.10">
    <property type="entry name" value="Ribonuclease H-like superfamily/Ribonuclease H"/>
    <property type="match status" value="1"/>
</dbReference>
<dbReference type="GO" id="GO:0003676">
    <property type="term" value="F:nucleic acid binding"/>
    <property type="evidence" value="ECO:0007669"/>
    <property type="project" value="InterPro"/>
</dbReference>
<sequence length="271" mass="31060">MWKKLWKWKGPSRTKHFLWLVMHDRLLTNKERVRRKMTADGNCSHCKDVEETTEHILRKCSKTAAIWEKFRIEAWFSIYKMALQNVERSFKPPVERRQEEVGWRPPPEGWVQVQTDGSVLSPSGYAAAGGLLRDSLGRCSSAFACNMGKCSITAAELKGAIVGLQLAWERGFRKVQLKLDSTTAIAIIRDRSDDDHRHGILAKHVNHLLDRDWDVSISHVYREGNRTADFLANLGHSLTFGTHHVDVCCSDLCRWLDYDVMGISQTRIINT</sequence>
<accession>A0AAV0L690</accession>
<dbReference type="InterPro" id="IPR044730">
    <property type="entry name" value="RNase_H-like_dom_plant"/>
</dbReference>
<dbReference type="Pfam" id="PF13456">
    <property type="entry name" value="RVT_3"/>
    <property type="match status" value="1"/>
</dbReference>
<reference evidence="2" key="1">
    <citation type="submission" date="2022-08" db="EMBL/GenBank/DDBJ databases">
        <authorList>
            <person name="Gutierrez-Valencia J."/>
        </authorList>
    </citation>
    <scope>NUCLEOTIDE SEQUENCE</scope>
</reference>
<proteinExistence type="predicted"/>
<dbReference type="InterPro" id="IPR002156">
    <property type="entry name" value="RNaseH_domain"/>
</dbReference>
<evidence type="ECO:0000259" key="1">
    <source>
        <dbReference type="PROSITE" id="PS50879"/>
    </source>
</evidence>
<comment type="caution">
    <text evidence="2">The sequence shown here is derived from an EMBL/GenBank/DDBJ whole genome shotgun (WGS) entry which is preliminary data.</text>
</comment>
<evidence type="ECO:0000313" key="3">
    <source>
        <dbReference type="Proteomes" id="UP001154282"/>
    </source>
</evidence>
<dbReference type="AlphaFoldDB" id="A0AAV0L690"/>
<protein>
    <recommendedName>
        <fullName evidence="1">RNase H type-1 domain-containing protein</fullName>
    </recommendedName>
</protein>
<gene>
    <name evidence="2" type="ORF">LITE_LOCUS22370</name>
</gene>
<dbReference type="PANTHER" id="PTHR47723">
    <property type="entry name" value="OS05G0353850 PROTEIN"/>
    <property type="match status" value="1"/>
</dbReference>
<dbReference type="CDD" id="cd06222">
    <property type="entry name" value="RNase_H_like"/>
    <property type="match status" value="1"/>
</dbReference>
<feature type="domain" description="RNase H type-1" evidence="1">
    <location>
        <begin position="107"/>
        <end position="237"/>
    </location>
</feature>
<dbReference type="InterPro" id="IPR053151">
    <property type="entry name" value="RNase_H-like"/>
</dbReference>
<evidence type="ECO:0000313" key="2">
    <source>
        <dbReference type="EMBL" id="CAI0429938.1"/>
    </source>
</evidence>
<dbReference type="Proteomes" id="UP001154282">
    <property type="component" value="Unassembled WGS sequence"/>
</dbReference>
<dbReference type="SUPFAM" id="SSF53098">
    <property type="entry name" value="Ribonuclease H-like"/>
    <property type="match status" value="1"/>
</dbReference>
<name>A0AAV0L690_9ROSI</name>
<dbReference type="PROSITE" id="PS50879">
    <property type="entry name" value="RNASE_H_1"/>
    <property type="match status" value="1"/>
</dbReference>